<dbReference type="Pfam" id="PF07729">
    <property type="entry name" value="FCD"/>
    <property type="match status" value="1"/>
</dbReference>
<evidence type="ECO:0000313" key="6">
    <source>
        <dbReference type="Proteomes" id="UP000317982"/>
    </source>
</evidence>
<dbReference type="AlphaFoldDB" id="A0A545AQ16"/>
<reference evidence="5 6" key="1">
    <citation type="submission" date="2019-07" db="EMBL/GenBank/DDBJ databases">
        <title>Cryptosporangium phraense sp. nov., isolated from plant litter.</title>
        <authorList>
            <person name="Suriyachadkun C."/>
        </authorList>
    </citation>
    <scope>NUCLEOTIDE SEQUENCE [LARGE SCALE GENOMIC DNA]</scope>
    <source>
        <strain evidence="5 6">A-T 5661</strain>
    </source>
</reference>
<dbReference type="InterPro" id="IPR008920">
    <property type="entry name" value="TF_FadR/GntR_C"/>
</dbReference>
<dbReference type="EMBL" id="VIRS01000013">
    <property type="protein sequence ID" value="TQS43351.1"/>
    <property type="molecule type" value="Genomic_DNA"/>
</dbReference>
<evidence type="ECO:0000256" key="3">
    <source>
        <dbReference type="ARBA" id="ARBA00023163"/>
    </source>
</evidence>
<protein>
    <submittedName>
        <fullName evidence="5">FadR family transcriptional regulator</fullName>
    </submittedName>
</protein>
<evidence type="ECO:0000313" key="5">
    <source>
        <dbReference type="EMBL" id="TQS43351.1"/>
    </source>
</evidence>
<proteinExistence type="predicted"/>
<dbReference type="Proteomes" id="UP000317982">
    <property type="component" value="Unassembled WGS sequence"/>
</dbReference>
<organism evidence="5 6">
    <name type="scientific">Cryptosporangium phraense</name>
    <dbReference type="NCBI Taxonomy" id="2593070"/>
    <lineage>
        <taxon>Bacteria</taxon>
        <taxon>Bacillati</taxon>
        <taxon>Actinomycetota</taxon>
        <taxon>Actinomycetes</taxon>
        <taxon>Cryptosporangiales</taxon>
        <taxon>Cryptosporangiaceae</taxon>
        <taxon>Cryptosporangium</taxon>
    </lineage>
</organism>
<dbReference type="Gene3D" id="1.10.10.10">
    <property type="entry name" value="Winged helix-like DNA-binding domain superfamily/Winged helix DNA-binding domain"/>
    <property type="match status" value="1"/>
</dbReference>
<keyword evidence="3" id="KW-0804">Transcription</keyword>
<dbReference type="PRINTS" id="PR00035">
    <property type="entry name" value="HTHGNTR"/>
</dbReference>
<keyword evidence="2" id="KW-0238">DNA-binding</keyword>
<dbReference type="SMART" id="SM00345">
    <property type="entry name" value="HTH_GNTR"/>
    <property type="match status" value="1"/>
</dbReference>
<dbReference type="InParanoid" id="A0A545AQ16"/>
<dbReference type="PROSITE" id="PS50949">
    <property type="entry name" value="HTH_GNTR"/>
    <property type="match status" value="1"/>
</dbReference>
<feature type="domain" description="HTH gntR-type" evidence="4">
    <location>
        <begin position="14"/>
        <end position="84"/>
    </location>
</feature>
<dbReference type="CDD" id="cd07377">
    <property type="entry name" value="WHTH_GntR"/>
    <property type="match status" value="1"/>
</dbReference>
<dbReference type="Gene3D" id="1.20.120.530">
    <property type="entry name" value="GntR ligand-binding domain-like"/>
    <property type="match status" value="1"/>
</dbReference>
<dbReference type="GO" id="GO:0003677">
    <property type="term" value="F:DNA binding"/>
    <property type="evidence" value="ECO:0007669"/>
    <property type="project" value="UniProtKB-KW"/>
</dbReference>
<dbReference type="InterPro" id="IPR036388">
    <property type="entry name" value="WH-like_DNA-bd_sf"/>
</dbReference>
<name>A0A545AQ16_9ACTN</name>
<evidence type="ECO:0000256" key="1">
    <source>
        <dbReference type="ARBA" id="ARBA00023015"/>
    </source>
</evidence>
<dbReference type="InterPro" id="IPR011711">
    <property type="entry name" value="GntR_C"/>
</dbReference>
<gene>
    <name evidence="5" type="ORF">FL583_19110</name>
</gene>
<dbReference type="InterPro" id="IPR000524">
    <property type="entry name" value="Tscrpt_reg_HTH_GntR"/>
</dbReference>
<dbReference type="SUPFAM" id="SSF46785">
    <property type="entry name" value="Winged helix' DNA-binding domain"/>
    <property type="match status" value="1"/>
</dbReference>
<dbReference type="Pfam" id="PF00392">
    <property type="entry name" value="GntR"/>
    <property type="match status" value="1"/>
</dbReference>
<evidence type="ECO:0000256" key="2">
    <source>
        <dbReference type="ARBA" id="ARBA00023125"/>
    </source>
</evidence>
<evidence type="ECO:0000259" key="4">
    <source>
        <dbReference type="PROSITE" id="PS50949"/>
    </source>
</evidence>
<dbReference type="GO" id="GO:0003700">
    <property type="term" value="F:DNA-binding transcription factor activity"/>
    <property type="evidence" value="ECO:0007669"/>
    <property type="project" value="InterPro"/>
</dbReference>
<dbReference type="InterPro" id="IPR036390">
    <property type="entry name" value="WH_DNA-bd_sf"/>
</dbReference>
<dbReference type="SMART" id="SM00895">
    <property type="entry name" value="FCD"/>
    <property type="match status" value="1"/>
</dbReference>
<accession>A0A545AQ16</accession>
<dbReference type="OrthoDB" id="162505at2"/>
<keyword evidence="6" id="KW-1185">Reference proteome</keyword>
<keyword evidence="1" id="KW-0805">Transcription regulation</keyword>
<dbReference type="PANTHER" id="PTHR43537:SF24">
    <property type="entry name" value="GLUCONATE OPERON TRANSCRIPTIONAL REPRESSOR"/>
    <property type="match status" value="1"/>
</dbReference>
<sequence length="267" mass="29084">MEIAGAEPTRIGQLRMAEQVASALRERILAGGIRDGSTLPKQDQLVAEFGVSYPSVREALRILETEGFITVRRGNRGGAVVHAPDIGTAGYALGLTLQAMQVKVPDLGGALSTLEPLCAAHCAQRADRKKTVVPRLRELLTRSEAGMDDGAVFTRISREFHDAVVEFDPNATLRVVVKSLTSLWSVQEEAWADTQLSRGSYPSRKDREAAHNAHERLLEAIEAGDAEEAGRITAEHLVAAQRVVGRTLKNTVIDAASDRSRKRFRRG</sequence>
<dbReference type="SUPFAM" id="SSF48008">
    <property type="entry name" value="GntR ligand-binding domain-like"/>
    <property type="match status" value="1"/>
</dbReference>
<dbReference type="PANTHER" id="PTHR43537">
    <property type="entry name" value="TRANSCRIPTIONAL REGULATOR, GNTR FAMILY"/>
    <property type="match status" value="1"/>
</dbReference>
<comment type="caution">
    <text evidence="5">The sequence shown here is derived from an EMBL/GenBank/DDBJ whole genome shotgun (WGS) entry which is preliminary data.</text>
</comment>